<dbReference type="AlphaFoldDB" id="A0A0C3BET7"/>
<dbReference type="Proteomes" id="UP000053424">
    <property type="component" value="Unassembled WGS sequence"/>
</dbReference>
<proteinExistence type="predicted"/>
<keyword evidence="1" id="KW-1133">Transmembrane helix</keyword>
<dbReference type="HOGENOM" id="CLU_035509_11_4_1"/>
<dbReference type="EMBL" id="KN831824">
    <property type="protein sequence ID" value="KIM35285.1"/>
    <property type="molecule type" value="Genomic_DNA"/>
</dbReference>
<feature type="transmembrane region" description="Helical" evidence="1">
    <location>
        <begin position="97"/>
        <end position="121"/>
    </location>
</feature>
<evidence type="ECO:0000313" key="4">
    <source>
        <dbReference type="Proteomes" id="UP000053424"/>
    </source>
</evidence>
<organism evidence="3 4">
    <name type="scientific">Hebeloma cylindrosporum</name>
    <dbReference type="NCBI Taxonomy" id="76867"/>
    <lineage>
        <taxon>Eukaryota</taxon>
        <taxon>Fungi</taxon>
        <taxon>Dikarya</taxon>
        <taxon>Basidiomycota</taxon>
        <taxon>Agaricomycotina</taxon>
        <taxon>Agaricomycetes</taxon>
        <taxon>Agaricomycetidae</taxon>
        <taxon>Agaricales</taxon>
        <taxon>Agaricineae</taxon>
        <taxon>Hymenogastraceae</taxon>
        <taxon>Hebeloma</taxon>
    </lineage>
</organism>
<feature type="domain" description="DUF6533" evidence="2">
    <location>
        <begin position="5"/>
        <end position="42"/>
    </location>
</feature>
<keyword evidence="1" id="KW-0812">Transmembrane</keyword>
<accession>A0A0C3BET7</accession>
<reference evidence="4" key="2">
    <citation type="submission" date="2015-01" db="EMBL/GenBank/DDBJ databases">
        <title>Evolutionary Origins and Diversification of the Mycorrhizal Mutualists.</title>
        <authorList>
            <consortium name="DOE Joint Genome Institute"/>
            <consortium name="Mycorrhizal Genomics Consortium"/>
            <person name="Kohler A."/>
            <person name="Kuo A."/>
            <person name="Nagy L.G."/>
            <person name="Floudas D."/>
            <person name="Copeland A."/>
            <person name="Barry K.W."/>
            <person name="Cichocki N."/>
            <person name="Veneault-Fourrey C."/>
            <person name="LaButti K."/>
            <person name="Lindquist E.A."/>
            <person name="Lipzen A."/>
            <person name="Lundell T."/>
            <person name="Morin E."/>
            <person name="Murat C."/>
            <person name="Riley R."/>
            <person name="Ohm R."/>
            <person name="Sun H."/>
            <person name="Tunlid A."/>
            <person name="Henrissat B."/>
            <person name="Grigoriev I.V."/>
            <person name="Hibbett D.S."/>
            <person name="Martin F."/>
        </authorList>
    </citation>
    <scope>NUCLEOTIDE SEQUENCE [LARGE SCALE GENOMIC DNA]</scope>
    <source>
        <strain evidence="4">h7</strain>
    </source>
</reference>
<dbReference type="InterPro" id="IPR045340">
    <property type="entry name" value="DUF6533"/>
</dbReference>
<gene>
    <name evidence="3" type="ORF">M413DRAFT_79542</name>
</gene>
<reference evidence="3 4" key="1">
    <citation type="submission" date="2014-04" db="EMBL/GenBank/DDBJ databases">
        <authorList>
            <consortium name="DOE Joint Genome Institute"/>
            <person name="Kuo A."/>
            <person name="Gay G."/>
            <person name="Dore J."/>
            <person name="Kohler A."/>
            <person name="Nagy L.G."/>
            <person name="Floudas D."/>
            <person name="Copeland A."/>
            <person name="Barry K.W."/>
            <person name="Cichocki N."/>
            <person name="Veneault-Fourrey C."/>
            <person name="LaButti K."/>
            <person name="Lindquist E.A."/>
            <person name="Lipzen A."/>
            <person name="Lundell T."/>
            <person name="Morin E."/>
            <person name="Murat C."/>
            <person name="Sun H."/>
            <person name="Tunlid A."/>
            <person name="Henrissat B."/>
            <person name="Grigoriev I.V."/>
            <person name="Hibbett D.S."/>
            <person name="Martin F."/>
            <person name="Nordberg H.P."/>
            <person name="Cantor M.N."/>
            <person name="Hua S.X."/>
        </authorList>
    </citation>
    <scope>NUCLEOTIDE SEQUENCE [LARGE SCALE GENOMIC DNA]</scope>
    <source>
        <strain evidence="4">h7</strain>
    </source>
</reference>
<feature type="transmembrane region" description="Helical" evidence="1">
    <location>
        <begin position="6"/>
        <end position="23"/>
    </location>
</feature>
<evidence type="ECO:0000259" key="2">
    <source>
        <dbReference type="Pfam" id="PF20151"/>
    </source>
</evidence>
<name>A0A0C3BET7_HEBCY</name>
<protein>
    <recommendedName>
        <fullName evidence="2">DUF6533 domain-containing protein</fullName>
    </recommendedName>
</protein>
<keyword evidence="1" id="KW-0472">Membrane</keyword>
<feature type="transmembrane region" description="Helical" evidence="1">
    <location>
        <begin position="148"/>
        <end position="172"/>
    </location>
</feature>
<sequence length="196" mass="22716">VMARVMFFWDYVLTFGMEVALVWKSRWNFMKGLYLFQRYLPFTDPIWSGLYRQSHNVFLVFLCLSIPRSNGGSFEGDRMSEVVLMLRTWAVCNQDQCLTIVLPVLYTLCWASGLVIVVRYVDSITFGVPPYPGFQGCFPTSADRDIVFLWVLLIFWDALLLILMLVPAIQAYRDKDNTSLMKVVYRDGKSLLVFSL</sequence>
<keyword evidence="4" id="KW-1185">Reference proteome</keyword>
<feature type="non-terminal residue" evidence="3">
    <location>
        <position position="196"/>
    </location>
</feature>
<dbReference type="STRING" id="686832.A0A0C3BET7"/>
<dbReference type="OrthoDB" id="3350812at2759"/>
<evidence type="ECO:0000256" key="1">
    <source>
        <dbReference type="SAM" id="Phobius"/>
    </source>
</evidence>
<dbReference type="Pfam" id="PF20151">
    <property type="entry name" value="DUF6533"/>
    <property type="match status" value="1"/>
</dbReference>
<evidence type="ECO:0000313" key="3">
    <source>
        <dbReference type="EMBL" id="KIM35285.1"/>
    </source>
</evidence>